<reference evidence="1 2" key="1">
    <citation type="journal article" date="2018" name="BMC Genomics">
        <title>Comparative genome analyses reveal sequence features reflecting distinct modes of host-adaptation between dicot and monocot powdery mildew.</title>
        <authorList>
            <person name="Wu Y."/>
            <person name="Ma X."/>
            <person name="Pan Z."/>
            <person name="Kale S.D."/>
            <person name="Song Y."/>
            <person name="King H."/>
            <person name="Zhang Q."/>
            <person name="Presley C."/>
            <person name="Deng X."/>
            <person name="Wei C.I."/>
            <person name="Xiao S."/>
        </authorList>
    </citation>
    <scope>NUCLEOTIDE SEQUENCE [LARGE SCALE GENOMIC DNA]</scope>
    <source>
        <strain evidence="1">UMSG3</strain>
    </source>
</reference>
<dbReference type="Proteomes" id="UP000283383">
    <property type="component" value="Unassembled WGS sequence"/>
</dbReference>
<dbReference type="EMBL" id="MCBQ01008324">
    <property type="protein sequence ID" value="RKF75714.1"/>
    <property type="molecule type" value="Genomic_DNA"/>
</dbReference>
<dbReference type="AlphaFoldDB" id="A0A420IMD6"/>
<protein>
    <submittedName>
        <fullName evidence="1">Uncharacterized protein</fullName>
    </submittedName>
</protein>
<organism evidence="1 2">
    <name type="scientific">Golovinomyces cichoracearum</name>
    <dbReference type="NCBI Taxonomy" id="62708"/>
    <lineage>
        <taxon>Eukaryota</taxon>
        <taxon>Fungi</taxon>
        <taxon>Dikarya</taxon>
        <taxon>Ascomycota</taxon>
        <taxon>Pezizomycotina</taxon>
        <taxon>Leotiomycetes</taxon>
        <taxon>Erysiphales</taxon>
        <taxon>Erysiphaceae</taxon>
        <taxon>Golovinomyces</taxon>
    </lineage>
</organism>
<evidence type="ECO:0000313" key="2">
    <source>
        <dbReference type="Proteomes" id="UP000283383"/>
    </source>
</evidence>
<gene>
    <name evidence="1" type="ORF">GcM3_083024</name>
</gene>
<evidence type="ECO:0000313" key="1">
    <source>
        <dbReference type="EMBL" id="RKF75714.1"/>
    </source>
</evidence>
<keyword evidence="2" id="KW-1185">Reference proteome</keyword>
<proteinExistence type="predicted"/>
<sequence>MEPMYDMGCQVIKQEFVSGLYEEVVKFKAIENGAMGVTDLEEAISNVNDAVQILQHIYLYGPQASFAWKALAETQKQPQEFQQVSAVNQHNLTPHKPAAQIFPLSLTSNFRNDYC</sequence>
<comment type="caution">
    <text evidence="1">The sequence shown here is derived from an EMBL/GenBank/DDBJ whole genome shotgun (WGS) entry which is preliminary data.</text>
</comment>
<name>A0A420IMD6_9PEZI</name>
<accession>A0A420IMD6</accession>